<evidence type="ECO:0000256" key="1">
    <source>
        <dbReference type="SAM" id="MobiDB-lite"/>
    </source>
</evidence>
<feature type="compositionally biased region" description="Basic and acidic residues" evidence="1">
    <location>
        <begin position="71"/>
        <end position="83"/>
    </location>
</feature>
<reference evidence="2 3" key="1">
    <citation type="submission" date="2019-07" db="EMBL/GenBank/DDBJ databases">
        <title>De Novo Assembly of kiwifruit Actinidia rufa.</title>
        <authorList>
            <person name="Sugita-Konishi S."/>
            <person name="Sato K."/>
            <person name="Mori E."/>
            <person name="Abe Y."/>
            <person name="Kisaki G."/>
            <person name="Hamano K."/>
            <person name="Suezawa K."/>
            <person name="Otani M."/>
            <person name="Fukuda T."/>
            <person name="Manabe T."/>
            <person name="Gomi K."/>
            <person name="Tabuchi M."/>
            <person name="Akimitsu K."/>
            <person name="Kataoka I."/>
        </authorList>
    </citation>
    <scope>NUCLEOTIDE SEQUENCE [LARGE SCALE GENOMIC DNA]</scope>
    <source>
        <strain evidence="3">cv. Fuchu</strain>
    </source>
</reference>
<name>A0A7J0FAJ7_9ERIC</name>
<dbReference type="Proteomes" id="UP000585474">
    <property type="component" value="Unassembled WGS sequence"/>
</dbReference>
<accession>A0A7J0FAJ7</accession>
<evidence type="ECO:0000313" key="2">
    <source>
        <dbReference type="EMBL" id="GFY95675.1"/>
    </source>
</evidence>
<keyword evidence="3" id="KW-1185">Reference proteome</keyword>
<gene>
    <name evidence="2" type="ORF">Acr_10g0010600</name>
</gene>
<sequence length="155" mass="17981">MRIGTSSHLWCVLHSSQALPYGALLTKVFNHFRVKFSRELNEYIDKGFSMHMIKRSISIDSTEGEEEGQEESSHHAMETKGYFEEVSPQIKEIPEDPSAQDFQLQWQEEKSNSRDPMQEEHPMHEGHPLHEGPSSQKGPPAWFLKYFEKLHATIE</sequence>
<feature type="compositionally biased region" description="Basic and acidic residues" evidence="1">
    <location>
        <begin position="107"/>
        <end position="130"/>
    </location>
</feature>
<organism evidence="2 3">
    <name type="scientific">Actinidia rufa</name>
    <dbReference type="NCBI Taxonomy" id="165716"/>
    <lineage>
        <taxon>Eukaryota</taxon>
        <taxon>Viridiplantae</taxon>
        <taxon>Streptophyta</taxon>
        <taxon>Embryophyta</taxon>
        <taxon>Tracheophyta</taxon>
        <taxon>Spermatophyta</taxon>
        <taxon>Magnoliopsida</taxon>
        <taxon>eudicotyledons</taxon>
        <taxon>Gunneridae</taxon>
        <taxon>Pentapetalae</taxon>
        <taxon>asterids</taxon>
        <taxon>Ericales</taxon>
        <taxon>Actinidiaceae</taxon>
        <taxon>Actinidia</taxon>
    </lineage>
</organism>
<comment type="caution">
    <text evidence="2">The sequence shown here is derived from an EMBL/GenBank/DDBJ whole genome shotgun (WGS) entry which is preliminary data.</text>
</comment>
<protein>
    <submittedName>
        <fullName evidence="2">Uncharacterized protein</fullName>
    </submittedName>
</protein>
<evidence type="ECO:0000313" key="3">
    <source>
        <dbReference type="Proteomes" id="UP000585474"/>
    </source>
</evidence>
<proteinExistence type="predicted"/>
<dbReference type="EMBL" id="BJWL01000010">
    <property type="protein sequence ID" value="GFY95675.1"/>
    <property type="molecule type" value="Genomic_DNA"/>
</dbReference>
<dbReference type="AlphaFoldDB" id="A0A7J0FAJ7"/>
<feature type="region of interest" description="Disordered" evidence="1">
    <location>
        <begin position="60"/>
        <end position="140"/>
    </location>
</feature>